<dbReference type="Pfam" id="PF00561">
    <property type="entry name" value="Abhydrolase_1"/>
    <property type="match status" value="1"/>
</dbReference>
<evidence type="ECO:0000313" key="2">
    <source>
        <dbReference type="Proteomes" id="UP000466431"/>
    </source>
</evidence>
<gene>
    <name evidence="1" type="ORF">MCEL_22230</name>
</gene>
<reference evidence="1 2" key="1">
    <citation type="journal article" date="2019" name="Emerg. Microbes Infect.">
        <title>Comprehensive subspecies identification of 175 nontuberculous mycobacteria species based on 7547 genomic profiles.</title>
        <authorList>
            <person name="Matsumoto Y."/>
            <person name="Kinjo T."/>
            <person name="Motooka D."/>
            <person name="Nabeya D."/>
            <person name="Jung N."/>
            <person name="Uechi K."/>
            <person name="Horii T."/>
            <person name="Iida T."/>
            <person name="Fujita J."/>
            <person name="Nakamura S."/>
        </authorList>
    </citation>
    <scope>NUCLEOTIDE SEQUENCE [LARGE SCALE GENOMIC DNA]</scope>
    <source>
        <strain evidence="1 2">JCM 18439</strain>
    </source>
</reference>
<dbReference type="PANTHER" id="PTHR43798">
    <property type="entry name" value="MONOACYLGLYCEROL LIPASE"/>
    <property type="match status" value="1"/>
</dbReference>
<dbReference type="GO" id="GO:0003824">
    <property type="term" value="F:catalytic activity"/>
    <property type="evidence" value="ECO:0007669"/>
    <property type="project" value="UniProtKB-ARBA"/>
</dbReference>
<dbReference type="STRING" id="1249101.BST21_06575"/>
<keyword evidence="2" id="KW-1185">Reference proteome</keyword>
<organism evidence="1 2">
    <name type="scientific">Mycolicibacterium celeriflavum</name>
    <name type="common">Mycobacterium celeriflavum</name>
    <dbReference type="NCBI Taxonomy" id="1249101"/>
    <lineage>
        <taxon>Bacteria</taxon>
        <taxon>Bacillati</taxon>
        <taxon>Actinomycetota</taxon>
        <taxon>Actinomycetes</taxon>
        <taxon>Mycobacteriales</taxon>
        <taxon>Mycobacteriaceae</taxon>
        <taxon>Mycolicibacterium</taxon>
    </lineage>
</organism>
<dbReference type="SUPFAM" id="SSF53474">
    <property type="entry name" value="alpha/beta-Hydrolases"/>
    <property type="match status" value="1"/>
</dbReference>
<dbReference type="InterPro" id="IPR029058">
    <property type="entry name" value="AB_hydrolase_fold"/>
</dbReference>
<dbReference type="PANTHER" id="PTHR43798:SF33">
    <property type="entry name" value="HYDROLASE, PUTATIVE (AFU_ORTHOLOGUE AFUA_2G14860)-RELATED"/>
    <property type="match status" value="1"/>
</dbReference>
<dbReference type="EMBL" id="AP022591">
    <property type="protein sequence ID" value="BBY43928.1"/>
    <property type="molecule type" value="Genomic_DNA"/>
</dbReference>
<name>A0A1X0BYE9_MYCCF</name>
<dbReference type="InterPro" id="IPR000073">
    <property type="entry name" value="AB_hydrolase_1"/>
</dbReference>
<dbReference type="Proteomes" id="UP000466431">
    <property type="component" value="Chromosome"/>
</dbReference>
<protein>
    <submittedName>
        <fullName evidence="1">Carboxylesterase</fullName>
    </submittedName>
</protein>
<dbReference type="RefSeq" id="WP_083000948.1">
    <property type="nucleotide sequence ID" value="NZ_AP022591.1"/>
</dbReference>
<proteinExistence type="predicted"/>
<evidence type="ECO:0000313" key="1">
    <source>
        <dbReference type="EMBL" id="BBY43928.1"/>
    </source>
</evidence>
<dbReference type="AlphaFoldDB" id="A0A1X0BYE9"/>
<dbReference type="GO" id="GO:0016020">
    <property type="term" value="C:membrane"/>
    <property type="evidence" value="ECO:0007669"/>
    <property type="project" value="TreeGrafter"/>
</dbReference>
<accession>A0A1X0BYE9</accession>
<dbReference type="InterPro" id="IPR050266">
    <property type="entry name" value="AB_hydrolase_sf"/>
</dbReference>
<dbReference type="KEGG" id="mcee:MCEL_22230"/>
<sequence>MPGRVGDFKSDQARAHFHDLYRAAMAELPTVSESQDVSTTFGDVRAYRFGGPAERTPVMLLPGRNASTPMWRGNIAHLLQHRPVFGVDLLGEAGLSVQEKPIVGPDDEAQWLDETVAGLGLDRVHLMGVSIGGWTAINYAVRRPGRAASLVLLDPVFTFAPIALKAVLTSPALFLPGVPTGLRRRVLSWISGGADIDDAATEAALISAGSTDYTLRKAMPTMITDEQLRSLDIPVLALIGGRSVMHDAERAAERARSLLVRGQVELWRDASHAINGEYAAEIAERAADFWTRVDE</sequence>
<dbReference type="Gene3D" id="3.40.50.1820">
    <property type="entry name" value="alpha/beta hydrolase"/>
    <property type="match status" value="1"/>
</dbReference>